<feature type="binding site" evidence="14 15">
    <location>
        <position position="117"/>
    </location>
    <ligand>
        <name>a divalent metal cation</name>
        <dbReference type="ChEBI" id="CHEBI:60240"/>
    </ligand>
</feature>
<evidence type="ECO:0000256" key="15">
    <source>
        <dbReference type="PROSITE-ProRule" id="PRU01319"/>
    </source>
</evidence>
<dbReference type="AlphaFoldDB" id="A0A117M123"/>
<dbReference type="Proteomes" id="UP000053860">
    <property type="component" value="Unassembled WGS sequence"/>
</dbReference>
<dbReference type="GO" id="GO:0005737">
    <property type="term" value="C:cytoplasm"/>
    <property type="evidence" value="ECO:0007669"/>
    <property type="project" value="UniProtKB-SubCell"/>
</dbReference>
<dbReference type="InterPro" id="IPR036397">
    <property type="entry name" value="RNaseH_sf"/>
</dbReference>
<dbReference type="PROSITE" id="PS51975">
    <property type="entry name" value="RNASE_H_2"/>
    <property type="match status" value="1"/>
</dbReference>
<dbReference type="GO" id="GO:0030145">
    <property type="term" value="F:manganese ion binding"/>
    <property type="evidence" value="ECO:0007669"/>
    <property type="project" value="UniProtKB-UniRule"/>
</dbReference>
<organism evidence="18 19">
    <name type="scientific">Proteiniphilum acetatigenes</name>
    <dbReference type="NCBI Taxonomy" id="294710"/>
    <lineage>
        <taxon>Bacteria</taxon>
        <taxon>Pseudomonadati</taxon>
        <taxon>Bacteroidota</taxon>
        <taxon>Bacteroidia</taxon>
        <taxon>Bacteroidales</taxon>
        <taxon>Dysgonomonadaceae</taxon>
        <taxon>Proteiniphilum</taxon>
    </lineage>
</organism>
<evidence type="ECO:0000256" key="7">
    <source>
        <dbReference type="ARBA" id="ARBA00019179"/>
    </source>
</evidence>
<gene>
    <name evidence="14" type="primary">rnhB</name>
    <name evidence="18" type="ORF">XD92_0249</name>
</gene>
<feature type="domain" description="RNase H type-2" evidence="17">
    <location>
        <begin position="19"/>
        <end position="208"/>
    </location>
</feature>
<evidence type="ECO:0000313" key="19">
    <source>
        <dbReference type="Proteomes" id="UP000053860"/>
    </source>
</evidence>
<dbReference type="PANTHER" id="PTHR10954">
    <property type="entry name" value="RIBONUCLEASE H2 SUBUNIT A"/>
    <property type="match status" value="1"/>
</dbReference>
<evidence type="ECO:0000256" key="3">
    <source>
        <dbReference type="ARBA" id="ARBA00004065"/>
    </source>
</evidence>
<reference evidence="19" key="1">
    <citation type="journal article" date="2015" name="MBio">
        <title>Genome-Resolved Metagenomic Analysis Reveals Roles for Candidate Phyla and Other Microbial Community Members in Biogeochemical Transformations in Oil Reservoirs.</title>
        <authorList>
            <person name="Hu P."/>
            <person name="Tom L."/>
            <person name="Singh A."/>
            <person name="Thomas B.C."/>
            <person name="Baker B.J."/>
            <person name="Piceno Y.M."/>
            <person name="Andersen G.L."/>
            <person name="Banfield J.F."/>
        </authorList>
    </citation>
    <scope>NUCLEOTIDE SEQUENCE [LARGE SCALE GENOMIC DNA]</scope>
</reference>
<comment type="cofactor">
    <cofactor evidence="2">
        <name>Mg(2+)</name>
        <dbReference type="ChEBI" id="CHEBI:18420"/>
    </cofactor>
</comment>
<evidence type="ECO:0000256" key="4">
    <source>
        <dbReference type="ARBA" id="ARBA00004496"/>
    </source>
</evidence>
<dbReference type="InterPro" id="IPR024567">
    <property type="entry name" value="RNase_HII/HIII_dom"/>
</dbReference>
<dbReference type="PANTHER" id="PTHR10954:SF18">
    <property type="entry name" value="RIBONUCLEASE HII"/>
    <property type="match status" value="1"/>
</dbReference>
<evidence type="ECO:0000256" key="16">
    <source>
        <dbReference type="RuleBase" id="RU003515"/>
    </source>
</evidence>
<accession>A0A117M123</accession>
<evidence type="ECO:0000256" key="9">
    <source>
        <dbReference type="ARBA" id="ARBA00022722"/>
    </source>
</evidence>
<dbReference type="PATRIC" id="fig|294710.3.peg.470"/>
<keyword evidence="12 14" id="KW-0378">Hydrolase</keyword>
<evidence type="ECO:0000256" key="11">
    <source>
        <dbReference type="ARBA" id="ARBA00022759"/>
    </source>
</evidence>
<dbReference type="EC" id="3.1.26.4" evidence="6 14"/>
<name>A0A117M123_9BACT</name>
<dbReference type="Gene3D" id="3.30.420.10">
    <property type="entry name" value="Ribonuclease H-like superfamily/Ribonuclease H"/>
    <property type="match status" value="1"/>
</dbReference>
<keyword evidence="10 14" id="KW-0479">Metal-binding</keyword>
<comment type="cofactor">
    <cofactor evidence="14 15">
        <name>Mn(2+)</name>
        <dbReference type="ChEBI" id="CHEBI:29035"/>
    </cofactor>
    <cofactor evidence="14 15">
        <name>Mg(2+)</name>
        <dbReference type="ChEBI" id="CHEBI:18420"/>
    </cofactor>
    <text evidence="14 15">Manganese or magnesium. Binds 1 divalent metal ion per monomer in the absence of substrate. May bind a second metal ion after substrate binding.</text>
</comment>
<dbReference type="Pfam" id="PF01351">
    <property type="entry name" value="RNase_HII"/>
    <property type="match status" value="1"/>
</dbReference>
<dbReference type="EMBL" id="LGGN01000024">
    <property type="protein sequence ID" value="KUK78522.1"/>
    <property type="molecule type" value="Genomic_DNA"/>
</dbReference>
<evidence type="ECO:0000256" key="14">
    <source>
        <dbReference type="HAMAP-Rule" id="MF_00052"/>
    </source>
</evidence>
<evidence type="ECO:0000256" key="8">
    <source>
        <dbReference type="ARBA" id="ARBA00022490"/>
    </source>
</evidence>
<dbReference type="NCBIfam" id="NF000595">
    <property type="entry name" value="PRK00015.1-3"/>
    <property type="match status" value="1"/>
</dbReference>
<comment type="catalytic activity">
    <reaction evidence="1 14 15 16">
        <text>Endonucleolytic cleavage to 5'-phosphomonoester.</text>
        <dbReference type="EC" id="3.1.26.4"/>
    </reaction>
</comment>
<dbReference type="GO" id="GO:0043137">
    <property type="term" value="P:DNA replication, removal of RNA primer"/>
    <property type="evidence" value="ECO:0007669"/>
    <property type="project" value="TreeGrafter"/>
</dbReference>
<keyword evidence="9 14" id="KW-0540">Nuclease</keyword>
<dbReference type="GO" id="GO:0003723">
    <property type="term" value="F:RNA binding"/>
    <property type="evidence" value="ECO:0007669"/>
    <property type="project" value="UniProtKB-UniRule"/>
</dbReference>
<keyword evidence="11 14" id="KW-0255">Endonuclease</keyword>
<evidence type="ECO:0000256" key="6">
    <source>
        <dbReference type="ARBA" id="ARBA00012180"/>
    </source>
</evidence>
<dbReference type="GO" id="GO:0032299">
    <property type="term" value="C:ribonuclease H2 complex"/>
    <property type="evidence" value="ECO:0007669"/>
    <property type="project" value="TreeGrafter"/>
</dbReference>
<comment type="subcellular location">
    <subcellularLocation>
        <location evidence="4 14">Cytoplasm</location>
    </subcellularLocation>
</comment>
<dbReference type="SUPFAM" id="SSF53098">
    <property type="entry name" value="Ribonuclease H-like"/>
    <property type="match status" value="1"/>
</dbReference>
<protein>
    <recommendedName>
        <fullName evidence="7 14">Ribonuclease HII</fullName>
        <shortName evidence="14">RNase HII</shortName>
        <ecNumber evidence="6 14">3.1.26.4</ecNumber>
    </recommendedName>
</protein>
<evidence type="ECO:0000313" key="18">
    <source>
        <dbReference type="EMBL" id="KUK78522.1"/>
    </source>
</evidence>
<comment type="similarity">
    <text evidence="5 14 16">Belongs to the RNase HII family.</text>
</comment>
<evidence type="ECO:0000256" key="1">
    <source>
        <dbReference type="ARBA" id="ARBA00000077"/>
    </source>
</evidence>
<evidence type="ECO:0000256" key="5">
    <source>
        <dbReference type="ARBA" id="ARBA00007383"/>
    </source>
</evidence>
<keyword evidence="13 14" id="KW-0464">Manganese</keyword>
<dbReference type="CDD" id="cd07182">
    <property type="entry name" value="RNase_HII_bacteria_HII_like"/>
    <property type="match status" value="1"/>
</dbReference>
<feature type="binding site" evidence="14 15">
    <location>
        <position position="25"/>
    </location>
    <ligand>
        <name>a divalent metal cation</name>
        <dbReference type="ChEBI" id="CHEBI:60240"/>
    </ligand>
</feature>
<dbReference type="GO" id="GO:0004523">
    <property type="term" value="F:RNA-DNA hybrid ribonuclease activity"/>
    <property type="evidence" value="ECO:0007669"/>
    <property type="project" value="UniProtKB-UniRule"/>
</dbReference>
<dbReference type="HAMAP" id="MF_00052_B">
    <property type="entry name" value="RNase_HII_B"/>
    <property type="match status" value="1"/>
</dbReference>
<comment type="caution">
    <text evidence="18">The sequence shown here is derived from an EMBL/GenBank/DDBJ whole genome shotgun (WGS) entry which is preliminary data.</text>
</comment>
<evidence type="ECO:0000256" key="2">
    <source>
        <dbReference type="ARBA" id="ARBA00001946"/>
    </source>
</evidence>
<proteinExistence type="inferred from homology"/>
<feature type="binding site" evidence="14 15">
    <location>
        <position position="26"/>
    </location>
    <ligand>
        <name>a divalent metal cation</name>
        <dbReference type="ChEBI" id="CHEBI:60240"/>
    </ligand>
</feature>
<sequence length="208" mass="23458">MSKRMKKSMGLCSCMHAGVTEAGCDEAGRGCLAGPVYAAAVILPPDFRCDQLNDSKQLSERKRDQLRVVIEQEALSYAVASCSPKEIDRLNILRASIEAMHRALRSLGLTPQHILVDGNRFLPYEQIPHSCVVKGDSKYMAIAAASILAKTWRDEQMRELGRLFPQYGWSRNKGYPTREHREAIRIHGITPHHRRSFALLEQQLQIGF</sequence>
<evidence type="ECO:0000259" key="17">
    <source>
        <dbReference type="PROSITE" id="PS51975"/>
    </source>
</evidence>
<comment type="function">
    <text evidence="3 14 16">Endonuclease that specifically degrades the RNA of RNA-DNA hybrids.</text>
</comment>
<dbReference type="InterPro" id="IPR001352">
    <property type="entry name" value="RNase_HII/HIII"/>
</dbReference>
<dbReference type="InterPro" id="IPR012337">
    <property type="entry name" value="RNaseH-like_sf"/>
</dbReference>
<dbReference type="GO" id="GO:0006298">
    <property type="term" value="P:mismatch repair"/>
    <property type="evidence" value="ECO:0007669"/>
    <property type="project" value="TreeGrafter"/>
</dbReference>
<evidence type="ECO:0000256" key="13">
    <source>
        <dbReference type="ARBA" id="ARBA00023211"/>
    </source>
</evidence>
<dbReference type="InterPro" id="IPR022898">
    <property type="entry name" value="RNase_HII"/>
</dbReference>
<evidence type="ECO:0000256" key="10">
    <source>
        <dbReference type="ARBA" id="ARBA00022723"/>
    </source>
</evidence>
<keyword evidence="8 14" id="KW-0963">Cytoplasm</keyword>
<evidence type="ECO:0000256" key="12">
    <source>
        <dbReference type="ARBA" id="ARBA00022801"/>
    </source>
</evidence>